<proteinExistence type="predicted"/>
<evidence type="ECO:0000313" key="2">
    <source>
        <dbReference type="Proteomes" id="UP000207598"/>
    </source>
</evidence>
<dbReference type="EMBL" id="FXYF01000038">
    <property type="protein sequence ID" value="SMX50924.1"/>
    <property type="molecule type" value="Genomic_DNA"/>
</dbReference>
<reference evidence="1 2" key="1">
    <citation type="submission" date="2017-05" db="EMBL/GenBank/DDBJ databases">
        <authorList>
            <person name="Song R."/>
            <person name="Chenine A.L."/>
            <person name="Ruprecht R.M."/>
        </authorList>
    </citation>
    <scope>NUCLEOTIDE SEQUENCE [LARGE SCALE GENOMIC DNA]</scope>
    <source>
        <strain evidence="1 2">CECT 8898</strain>
    </source>
</reference>
<dbReference type="Proteomes" id="UP000207598">
    <property type="component" value="Unassembled WGS sequence"/>
</dbReference>
<dbReference type="AlphaFoldDB" id="A0A238L755"/>
<gene>
    <name evidence="1" type="ORF">MAA8898_05131</name>
</gene>
<name>A0A238L755_9RHOB</name>
<accession>A0A238L755</accession>
<evidence type="ECO:0000313" key="1">
    <source>
        <dbReference type="EMBL" id="SMX50924.1"/>
    </source>
</evidence>
<protein>
    <submittedName>
        <fullName evidence="1">Uncharacterized protein</fullName>
    </submittedName>
</protein>
<sequence>MCRLDGELTAPDVPAVLDLCRSGGAFQQDGDVVALDRAGVDDAVAAKPGAAGADADSVDAARHLAGVDDLVFAGAQIEGAFAAADRAVVVQRQLGRRERAEGIELTGDGSAVRHRDSVGPNVEAAVPGYRTGVDKDTARRAGPELHTIIQRTDNRACIVDCRIRPVDFDAVPAARDGSRPRDGDKDIGRIDLKALGLDAGEEAAGDLNGVIADRVDHQRVAVLVADQHAFAQDVVVAGADGVAAGLVGAADDKCHEKSPWLCVVQN</sequence>
<keyword evidence="2" id="KW-1185">Reference proteome</keyword>
<organism evidence="1 2">
    <name type="scientific">Maliponia aquimaris</name>
    <dbReference type="NCBI Taxonomy" id="1673631"/>
    <lineage>
        <taxon>Bacteria</taxon>
        <taxon>Pseudomonadati</taxon>
        <taxon>Pseudomonadota</taxon>
        <taxon>Alphaproteobacteria</taxon>
        <taxon>Rhodobacterales</taxon>
        <taxon>Paracoccaceae</taxon>
        <taxon>Maliponia</taxon>
    </lineage>
</organism>